<dbReference type="InterPro" id="IPR057207">
    <property type="entry name" value="FBXL15_LRR"/>
</dbReference>
<evidence type="ECO:0000259" key="1">
    <source>
        <dbReference type="Pfam" id="PF25372"/>
    </source>
</evidence>
<dbReference type="Proteomes" id="UP000813462">
    <property type="component" value="Unassembled WGS sequence"/>
</dbReference>
<reference evidence="2" key="1">
    <citation type="journal article" date="2021" name="Front. Plant Sci.">
        <title>Chromosome-Scale Genome Assembly for Chinese Sour Jujube and Insights Into Its Genome Evolution and Domestication Signature.</title>
        <authorList>
            <person name="Shen L.-Y."/>
            <person name="Luo H."/>
            <person name="Wang X.-L."/>
            <person name="Wang X.-M."/>
            <person name="Qiu X.-J."/>
            <person name="Liu H."/>
            <person name="Zhou S.-S."/>
            <person name="Jia K.-H."/>
            <person name="Nie S."/>
            <person name="Bao Y.-T."/>
            <person name="Zhang R.-G."/>
            <person name="Yun Q.-Z."/>
            <person name="Chai Y.-H."/>
            <person name="Lu J.-Y."/>
            <person name="Li Y."/>
            <person name="Zhao S.-W."/>
            <person name="Mao J.-F."/>
            <person name="Jia S.-G."/>
            <person name="Mao Y.-M."/>
        </authorList>
    </citation>
    <scope>NUCLEOTIDE SEQUENCE</scope>
    <source>
        <strain evidence="2">AT0</strain>
        <tissue evidence="2">Leaf</tissue>
    </source>
</reference>
<dbReference type="GO" id="GO:0019005">
    <property type="term" value="C:SCF ubiquitin ligase complex"/>
    <property type="evidence" value="ECO:0007669"/>
    <property type="project" value="TreeGrafter"/>
</dbReference>
<gene>
    <name evidence="2" type="ORF">FEM48_Zijuj01G0309600</name>
</gene>
<dbReference type="EMBL" id="JAEACU010000001">
    <property type="protein sequence ID" value="KAH7547434.1"/>
    <property type="molecule type" value="Genomic_DNA"/>
</dbReference>
<organism evidence="2 3">
    <name type="scientific">Ziziphus jujuba var. spinosa</name>
    <dbReference type="NCBI Taxonomy" id="714518"/>
    <lineage>
        <taxon>Eukaryota</taxon>
        <taxon>Viridiplantae</taxon>
        <taxon>Streptophyta</taxon>
        <taxon>Embryophyta</taxon>
        <taxon>Tracheophyta</taxon>
        <taxon>Spermatophyta</taxon>
        <taxon>Magnoliopsida</taxon>
        <taxon>eudicotyledons</taxon>
        <taxon>Gunneridae</taxon>
        <taxon>Pentapetalae</taxon>
        <taxon>rosids</taxon>
        <taxon>fabids</taxon>
        <taxon>Rosales</taxon>
        <taxon>Rhamnaceae</taxon>
        <taxon>Paliureae</taxon>
        <taxon>Ziziphus</taxon>
    </lineage>
</organism>
<protein>
    <recommendedName>
        <fullName evidence="1">F-box/LRR-repeat protein 15-like leucin rich repeat domain-containing protein</fullName>
    </recommendedName>
</protein>
<dbReference type="Gene3D" id="3.80.10.10">
    <property type="entry name" value="Ribonuclease Inhibitor"/>
    <property type="match status" value="5"/>
</dbReference>
<dbReference type="InterPro" id="IPR001611">
    <property type="entry name" value="Leu-rich_rpt"/>
</dbReference>
<feature type="domain" description="F-box/LRR-repeat protein 15-like leucin rich repeat" evidence="1">
    <location>
        <begin position="151"/>
        <end position="220"/>
    </location>
</feature>
<evidence type="ECO:0000313" key="2">
    <source>
        <dbReference type="EMBL" id="KAH7547434.1"/>
    </source>
</evidence>
<sequence>MGGACSRKRNQLEDEDNLHGGISRRYSKSGSSKWLATSFSRSATDIQLGTGKCLSLMDLCVHKICEDIDNYKTFSMLPRDISQQILNKLVYSRRLTDVSLEKFRDCALQDLYLGECPGVDDGWMDVITSQGSSLLSVDLSGSDVTDNGLVHLKPCTNLQALNFNYCDQISDHGLQHISGLSNLTSISFRRNNAITAQGMSAFAGLVNLVKLDLERCPKIHGGLVHLEGILQVRRVLHIFNHFVCLRLGAASRKWMYVSGFLSSDKSFVYHYTGLTRLESLNIKWCNCITDADITSLAGLTNLKGLQISCCKVTDNGISYLKGLHKLSLLNLEGCPVTAACLDSLSALAALRYLNLSRCCLSDSGCEMFSRFGNLKVLILAFNDISDACLVHLKGLANLESLNLDSCRIGDDGLVNLTGEHSAMHGLHRLKCLELSDTDVGSNGLRHLSGLVHLESINLSFTVITDSGLRKLSGLSSLKSLNLDARQITDGGLAALTSLTSLTHLDLFAARITDSGTSYLRNFKNLRSLEICGGWLTDTGIKNIKDLSSLTLLNLSQNSNLTDKTLELISGRPLELWLTGLVSLNVSNSRITSGGLRHLKTLKNLKSLTLASCKVTANDIKKLQSNDLPNLISFRPE</sequence>
<dbReference type="Pfam" id="PF25372">
    <property type="entry name" value="DUF7885"/>
    <property type="match status" value="1"/>
</dbReference>
<dbReference type="FunFam" id="3.80.10.10:FF:000678">
    <property type="entry name" value="Predicted protein"/>
    <property type="match status" value="1"/>
</dbReference>
<evidence type="ECO:0000313" key="3">
    <source>
        <dbReference type="Proteomes" id="UP000813462"/>
    </source>
</evidence>
<dbReference type="GO" id="GO:0031146">
    <property type="term" value="P:SCF-dependent proteasomal ubiquitin-dependent protein catabolic process"/>
    <property type="evidence" value="ECO:0007669"/>
    <property type="project" value="TreeGrafter"/>
</dbReference>
<dbReference type="FunFam" id="3.80.10.10:FF:000277">
    <property type="entry name" value="Leucine-rich repeat family protein"/>
    <property type="match status" value="1"/>
</dbReference>
<name>A0A978W650_ZIZJJ</name>
<dbReference type="SMART" id="SM00367">
    <property type="entry name" value="LRR_CC"/>
    <property type="match status" value="10"/>
</dbReference>
<dbReference type="InterPro" id="IPR006553">
    <property type="entry name" value="Leu-rich_rpt_Cys-con_subtyp"/>
</dbReference>
<accession>A0A978W650</accession>
<dbReference type="SUPFAM" id="SSF52047">
    <property type="entry name" value="RNI-like"/>
    <property type="match status" value="2"/>
</dbReference>
<dbReference type="Pfam" id="PF13516">
    <property type="entry name" value="LRR_6"/>
    <property type="match status" value="7"/>
</dbReference>
<proteinExistence type="predicted"/>
<dbReference type="PANTHER" id="PTHR13318:SF162">
    <property type="entry name" value="LEUCINE-RICH REPEAT FAMILY PROTEIN"/>
    <property type="match status" value="1"/>
</dbReference>
<dbReference type="PANTHER" id="PTHR13318">
    <property type="entry name" value="PARTNER OF PAIRED, ISOFORM B-RELATED"/>
    <property type="match status" value="1"/>
</dbReference>
<dbReference type="AlphaFoldDB" id="A0A978W650"/>
<dbReference type="InterPro" id="IPR032675">
    <property type="entry name" value="LRR_dom_sf"/>
</dbReference>
<comment type="caution">
    <text evidence="2">The sequence shown here is derived from an EMBL/GenBank/DDBJ whole genome shotgun (WGS) entry which is preliminary data.</text>
</comment>